<name>A0A5J4UXI9_9EUKA</name>
<dbReference type="AlphaFoldDB" id="A0A5J4UXI9"/>
<sequence length="205" mass="22403">MCSASKVHWVTFGSFWPEVSVRIRVEAIAGGGCRRAAVRVVCSPGVQALCWAVAGACSAAQTICPPVSSARHAGGSEGPATWRLKSDEPHEAGRLSDAKLPRCGQGEDRSERKNERAERSQVQPLDLKKALQTNIAKQLYEWGAISKCASLLDHAVDEIVKNALITINNIMFAQIVDELNKGERFTLYSYRQTLSDNGTIDKIYT</sequence>
<evidence type="ECO:0000313" key="2">
    <source>
        <dbReference type="EMBL" id="KAA6374591.1"/>
    </source>
</evidence>
<protein>
    <submittedName>
        <fullName evidence="2">Uncharacterized protein</fullName>
    </submittedName>
</protein>
<dbReference type="EMBL" id="SNRW01011856">
    <property type="protein sequence ID" value="KAA6374591.1"/>
    <property type="molecule type" value="Genomic_DNA"/>
</dbReference>
<comment type="caution">
    <text evidence="2">The sequence shown here is derived from an EMBL/GenBank/DDBJ whole genome shotgun (WGS) entry which is preliminary data.</text>
</comment>
<accession>A0A5J4UXI9</accession>
<proteinExistence type="predicted"/>
<evidence type="ECO:0000256" key="1">
    <source>
        <dbReference type="SAM" id="MobiDB-lite"/>
    </source>
</evidence>
<gene>
    <name evidence="2" type="ORF">EZS28_029881</name>
</gene>
<feature type="region of interest" description="Disordered" evidence="1">
    <location>
        <begin position="75"/>
        <end position="122"/>
    </location>
</feature>
<reference evidence="2 3" key="1">
    <citation type="submission" date="2019-03" db="EMBL/GenBank/DDBJ databases">
        <title>Single cell metagenomics reveals metabolic interactions within the superorganism composed of flagellate Streblomastix strix and complex community of Bacteroidetes bacteria on its surface.</title>
        <authorList>
            <person name="Treitli S.C."/>
            <person name="Kolisko M."/>
            <person name="Husnik F."/>
            <person name="Keeling P."/>
            <person name="Hampl V."/>
        </authorList>
    </citation>
    <scope>NUCLEOTIDE SEQUENCE [LARGE SCALE GENOMIC DNA]</scope>
    <source>
        <strain evidence="2">ST1C</strain>
    </source>
</reference>
<dbReference type="Proteomes" id="UP000324800">
    <property type="component" value="Unassembled WGS sequence"/>
</dbReference>
<feature type="compositionally biased region" description="Basic and acidic residues" evidence="1">
    <location>
        <begin position="84"/>
        <end position="119"/>
    </location>
</feature>
<evidence type="ECO:0000313" key="3">
    <source>
        <dbReference type="Proteomes" id="UP000324800"/>
    </source>
</evidence>
<organism evidence="2 3">
    <name type="scientific">Streblomastix strix</name>
    <dbReference type="NCBI Taxonomy" id="222440"/>
    <lineage>
        <taxon>Eukaryota</taxon>
        <taxon>Metamonada</taxon>
        <taxon>Preaxostyla</taxon>
        <taxon>Oxymonadida</taxon>
        <taxon>Streblomastigidae</taxon>
        <taxon>Streblomastix</taxon>
    </lineage>
</organism>